<name>U4KYD0_PYROM</name>
<proteinExistence type="predicted"/>
<organism evidence="2 3">
    <name type="scientific">Pyronema omphalodes (strain CBS 100304)</name>
    <name type="common">Pyronema confluens</name>
    <dbReference type="NCBI Taxonomy" id="1076935"/>
    <lineage>
        <taxon>Eukaryota</taxon>
        <taxon>Fungi</taxon>
        <taxon>Dikarya</taxon>
        <taxon>Ascomycota</taxon>
        <taxon>Pezizomycotina</taxon>
        <taxon>Pezizomycetes</taxon>
        <taxon>Pezizales</taxon>
        <taxon>Pyronemataceae</taxon>
        <taxon>Pyronema</taxon>
    </lineage>
</organism>
<dbReference type="EMBL" id="HF935343">
    <property type="protein sequence ID" value="CCX07232.1"/>
    <property type="molecule type" value="Genomic_DNA"/>
</dbReference>
<protein>
    <submittedName>
        <fullName evidence="2">Uncharacterized protein</fullName>
    </submittedName>
</protein>
<evidence type="ECO:0000313" key="3">
    <source>
        <dbReference type="Proteomes" id="UP000018144"/>
    </source>
</evidence>
<accession>U4KYD0</accession>
<reference evidence="2 3" key="1">
    <citation type="journal article" date="2013" name="PLoS Genet.">
        <title>The genome and development-dependent transcriptomes of Pyronema confluens: a window into fungal evolution.</title>
        <authorList>
            <person name="Traeger S."/>
            <person name="Altegoer F."/>
            <person name="Freitag M."/>
            <person name="Gabaldon T."/>
            <person name="Kempken F."/>
            <person name="Kumar A."/>
            <person name="Marcet-Houben M."/>
            <person name="Poggeler S."/>
            <person name="Stajich J.E."/>
            <person name="Nowrousian M."/>
        </authorList>
    </citation>
    <scope>NUCLEOTIDE SEQUENCE [LARGE SCALE GENOMIC DNA]</scope>
    <source>
        <strain evidence="3">CBS 100304</strain>
        <tissue evidence="2">Vegetative mycelium</tissue>
    </source>
</reference>
<evidence type="ECO:0000313" key="2">
    <source>
        <dbReference type="EMBL" id="CCX07232.1"/>
    </source>
</evidence>
<sequence>MVVPALNWKNPFHAYKEYLDEKRRKKRLKKYLDGRVPVSVGTKRSEANVSTTGGRHMWPGPNDVRTHSAAEVLDAYTALNQQARGPVKSRIPVPAAGVSPIPVPKGFRNAYAPKSPSRLRHVSFPTDTPSGTPTVIRPTTYPANE</sequence>
<dbReference type="Proteomes" id="UP000018144">
    <property type="component" value="Unassembled WGS sequence"/>
</dbReference>
<dbReference type="AlphaFoldDB" id="U4KYD0"/>
<keyword evidence="3" id="KW-1185">Reference proteome</keyword>
<feature type="region of interest" description="Disordered" evidence="1">
    <location>
        <begin position="112"/>
        <end position="145"/>
    </location>
</feature>
<gene>
    <name evidence="2" type="ORF">PCON_06821</name>
</gene>
<evidence type="ECO:0000256" key="1">
    <source>
        <dbReference type="SAM" id="MobiDB-lite"/>
    </source>
</evidence>